<feature type="transmembrane region" description="Helical" evidence="6">
    <location>
        <begin position="98"/>
        <end position="116"/>
    </location>
</feature>
<evidence type="ECO:0000313" key="8">
    <source>
        <dbReference type="Proteomes" id="UP000307756"/>
    </source>
</evidence>
<feature type="transmembrane region" description="Helical" evidence="6">
    <location>
        <begin position="69"/>
        <end position="91"/>
    </location>
</feature>
<evidence type="ECO:0000256" key="5">
    <source>
        <dbReference type="ARBA" id="ARBA00023136"/>
    </source>
</evidence>
<evidence type="ECO:0000256" key="2">
    <source>
        <dbReference type="ARBA" id="ARBA00022475"/>
    </source>
</evidence>
<comment type="subcellular location">
    <subcellularLocation>
        <location evidence="1">Cell membrane</location>
        <topology evidence="1">Multi-pass membrane protein</topology>
    </subcellularLocation>
</comment>
<feature type="transmembrane region" description="Helical" evidence="6">
    <location>
        <begin position="36"/>
        <end position="57"/>
    </location>
</feature>
<dbReference type="EMBL" id="SWBM01000001">
    <property type="protein sequence ID" value="TKC18720.1"/>
    <property type="molecule type" value="Genomic_DNA"/>
</dbReference>
<name>A0A4V5P1Q7_9BACI</name>
<keyword evidence="2" id="KW-1003">Cell membrane</keyword>
<proteinExistence type="predicted"/>
<feature type="transmembrane region" description="Helical" evidence="6">
    <location>
        <begin position="6"/>
        <end position="29"/>
    </location>
</feature>
<feature type="transmembrane region" description="Helical" evidence="6">
    <location>
        <begin position="149"/>
        <end position="172"/>
    </location>
</feature>
<dbReference type="PANTHER" id="PTHR43370">
    <property type="entry name" value="SUGAR ABC TRANSPORTER INTEGRAL MEMBRANE PROTEIN-RELATED"/>
    <property type="match status" value="1"/>
</dbReference>
<dbReference type="OrthoDB" id="9792579at2"/>
<evidence type="ECO:0000313" key="7">
    <source>
        <dbReference type="EMBL" id="TKC18720.1"/>
    </source>
</evidence>
<dbReference type="AlphaFoldDB" id="A0A4V5P1Q7"/>
<feature type="transmembrane region" description="Helical" evidence="6">
    <location>
        <begin position="203"/>
        <end position="222"/>
    </location>
</feature>
<evidence type="ECO:0000256" key="1">
    <source>
        <dbReference type="ARBA" id="ARBA00004651"/>
    </source>
</evidence>
<dbReference type="CDD" id="cd06580">
    <property type="entry name" value="TM_PBP1_transp_TpRbsC_like"/>
    <property type="match status" value="1"/>
</dbReference>
<feature type="transmembrane region" description="Helical" evidence="6">
    <location>
        <begin position="228"/>
        <end position="247"/>
    </location>
</feature>
<keyword evidence="4 6" id="KW-1133">Transmembrane helix</keyword>
<dbReference type="PANTHER" id="PTHR43370:SF1">
    <property type="entry name" value="GUANOSINE ABC TRANSPORTER PERMEASE PROTEIN NUPQ"/>
    <property type="match status" value="1"/>
</dbReference>
<feature type="transmembrane region" description="Helical" evidence="6">
    <location>
        <begin position="280"/>
        <end position="301"/>
    </location>
</feature>
<dbReference type="Proteomes" id="UP000307756">
    <property type="component" value="Unassembled WGS sequence"/>
</dbReference>
<dbReference type="InterPro" id="IPR001851">
    <property type="entry name" value="ABC_transp_permease"/>
</dbReference>
<keyword evidence="3 6" id="KW-0812">Transmembrane</keyword>
<keyword evidence="5 6" id="KW-0472">Membrane</keyword>
<dbReference type="GO" id="GO:0022857">
    <property type="term" value="F:transmembrane transporter activity"/>
    <property type="evidence" value="ECO:0007669"/>
    <property type="project" value="InterPro"/>
</dbReference>
<gene>
    <name evidence="7" type="ORF">FA727_03965</name>
</gene>
<evidence type="ECO:0000256" key="4">
    <source>
        <dbReference type="ARBA" id="ARBA00022989"/>
    </source>
</evidence>
<reference evidence="7 8" key="1">
    <citation type="journal article" date="2011" name="J. Microbiol.">
        <title>Bacillus kyonggiensis sp. nov., isolated from soil of a lettuce field.</title>
        <authorList>
            <person name="Dong K."/>
            <person name="Lee S."/>
        </authorList>
    </citation>
    <scope>NUCLEOTIDE SEQUENCE [LARGE SCALE GENOMIC DNA]</scope>
    <source>
        <strain evidence="7 8">NB22</strain>
    </source>
</reference>
<accession>A0A4V5P1Q7</accession>
<organism evidence="7 8">
    <name type="scientific">Robertmurraya kyonggiensis</name>
    <dbReference type="NCBI Taxonomy" id="1037680"/>
    <lineage>
        <taxon>Bacteria</taxon>
        <taxon>Bacillati</taxon>
        <taxon>Bacillota</taxon>
        <taxon>Bacilli</taxon>
        <taxon>Bacillales</taxon>
        <taxon>Bacillaceae</taxon>
        <taxon>Robertmurraya</taxon>
    </lineage>
</organism>
<sequence length="319" mass="33633">MSFLDILSIIIPAALYTAAPLIFTALGAVFSEKSGVIGLGVEGLMVFGAFSGVLTTLLLEGNMGEITPWLAILIAAIASGIFSLIYGVAVISLRADQTVTGVAINMLAVGLTLFLIKKIFNKGQTDFVDFRIDKVDFPILSDIPVIGDIFFSGIPYTSYIAIAMAFVVWYIIYKTPFGLRLRSVGEHPAAADTMGINVNRTRYIAVILSGVFAGVGGAVYALSISGNFTGHTIAGQGFLAIAAMIFGKWHPVGAMAAALFFGFAQSLGITGAQIPFLQDIPSVFLIMAPYILTILALTGFVGRAEAPKASGVPYIKGTR</sequence>
<protein>
    <submittedName>
        <fullName evidence="7">ABC transporter permease</fullName>
    </submittedName>
</protein>
<dbReference type="GO" id="GO:0005886">
    <property type="term" value="C:plasma membrane"/>
    <property type="evidence" value="ECO:0007669"/>
    <property type="project" value="UniProtKB-SubCell"/>
</dbReference>
<evidence type="ECO:0000256" key="3">
    <source>
        <dbReference type="ARBA" id="ARBA00022692"/>
    </source>
</evidence>
<dbReference type="Pfam" id="PF02653">
    <property type="entry name" value="BPD_transp_2"/>
    <property type="match status" value="1"/>
</dbReference>
<feature type="transmembrane region" description="Helical" evidence="6">
    <location>
        <begin position="254"/>
        <end position="274"/>
    </location>
</feature>
<dbReference type="RefSeq" id="WP_136829416.1">
    <property type="nucleotide sequence ID" value="NZ_SWBM01000001.1"/>
</dbReference>
<comment type="caution">
    <text evidence="7">The sequence shown here is derived from an EMBL/GenBank/DDBJ whole genome shotgun (WGS) entry which is preliminary data.</text>
</comment>
<keyword evidence="8" id="KW-1185">Reference proteome</keyword>
<evidence type="ECO:0000256" key="6">
    <source>
        <dbReference type="SAM" id="Phobius"/>
    </source>
</evidence>